<dbReference type="Gene3D" id="1.10.3230.30">
    <property type="entry name" value="Phage gp6-like head-tail connector protein"/>
    <property type="match status" value="1"/>
</dbReference>
<dbReference type="InterPro" id="IPR006450">
    <property type="entry name" value="Phage_HK97_gp6-like"/>
</dbReference>
<dbReference type="RefSeq" id="WP_092423615.1">
    <property type="nucleotide sequence ID" value="NZ_FPCK01000001.1"/>
</dbReference>
<dbReference type="STRING" id="429728.SAMN05216456_1914"/>
<name>A0A1I7NEW7_9HYPH</name>
<sequence>MADIVIKELGPLWTIDEVKAAIHVDHDDDDAVIQSYMDAAEKALLRFCNLSLVPFGQEAVFKVAGFLVVGAFYDDRSAETEDGIPAAARRLVYPYRWLPL</sequence>
<dbReference type="OrthoDB" id="8371016at2"/>
<dbReference type="Proteomes" id="UP000199074">
    <property type="component" value="Unassembled WGS sequence"/>
</dbReference>
<reference evidence="1 2" key="1">
    <citation type="submission" date="2016-10" db="EMBL/GenBank/DDBJ databases">
        <authorList>
            <person name="de Groot N.N."/>
        </authorList>
    </citation>
    <scope>NUCLEOTIDE SEQUENCE [LARGE SCALE GENOMIC DNA]</scope>
    <source>
        <strain evidence="1 2">IPL20</strain>
    </source>
</reference>
<organism evidence="1 2">
    <name type="scientific">Devosia crocina</name>
    <dbReference type="NCBI Taxonomy" id="429728"/>
    <lineage>
        <taxon>Bacteria</taxon>
        <taxon>Pseudomonadati</taxon>
        <taxon>Pseudomonadota</taxon>
        <taxon>Alphaproteobacteria</taxon>
        <taxon>Hyphomicrobiales</taxon>
        <taxon>Devosiaceae</taxon>
        <taxon>Devosia</taxon>
    </lineage>
</organism>
<keyword evidence="2" id="KW-1185">Reference proteome</keyword>
<dbReference type="EMBL" id="FPCK01000001">
    <property type="protein sequence ID" value="SFV33189.1"/>
    <property type="molecule type" value="Genomic_DNA"/>
</dbReference>
<dbReference type="InterPro" id="IPR021146">
    <property type="entry name" value="Phage_gp6-like_head-tail"/>
</dbReference>
<dbReference type="NCBIfam" id="TIGR01560">
    <property type="entry name" value="put_DNA_pack"/>
    <property type="match status" value="1"/>
</dbReference>
<proteinExistence type="predicted"/>
<dbReference type="Pfam" id="PF05135">
    <property type="entry name" value="Phage_connect_1"/>
    <property type="match status" value="1"/>
</dbReference>
<accession>A0A1I7NEW7</accession>
<dbReference type="AlphaFoldDB" id="A0A1I7NEW7"/>
<evidence type="ECO:0000313" key="1">
    <source>
        <dbReference type="EMBL" id="SFV33189.1"/>
    </source>
</evidence>
<gene>
    <name evidence="1" type="ORF">SAMN05216456_1914</name>
</gene>
<evidence type="ECO:0000313" key="2">
    <source>
        <dbReference type="Proteomes" id="UP000199074"/>
    </source>
</evidence>
<dbReference type="CDD" id="cd08054">
    <property type="entry name" value="gp6"/>
    <property type="match status" value="1"/>
</dbReference>
<protein>
    <submittedName>
        <fullName evidence="1">Uncharacterized phage protein (Possible DNA packaging)</fullName>
    </submittedName>
</protein>